<dbReference type="Proteomes" id="UP001652394">
    <property type="component" value="Unassembled WGS sequence"/>
</dbReference>
<sequence length="52" mass="5836">MGQGNKKVWLCLLAVVLTAVVVGAVYYYNSAERKNSSEGVLIRETEVWEYVV</sequence>
<dbReference type="RefSeq" id="WP_162858218.1">
    <property type="nucleotide sequence ID" value="NZ_JAOQJX010000001.1"/>
</dbReference>
<gene>
    <name evidence="1" type="ORF">OCV51_01230</name>
</gene>
<comment type="caution">
    <text evidence="1">The sequence shown here is derived from an EMBL/GenBank/DDBJ whole genome shotgun (WGS) entry which is preliminary data.</text>
</comment>
<organism evidence="1 2">
    <name type="scientific">Faecalicatena acetigenes</name>
    <dbReference type="NCBI Taxonomy" id="2981790"/>
    <lineage>
        <taxon>Bacteria</taxon>
        <taxon>Bacillati</taxon>
        <taxon>Bacillota</taxon>
        <taxon>Clostridia</taxon>
        <taxon>Lachnospirales</taxon>
        <taxon>Lachnospiraceae</taxon>
        <taxon>Faecalicatena</taxon>
    </lineage>
</organism>
<protein>
    <submittedName>
        <fullName evidence="1">Uncharacterized protein</fullName>
    </submittedName>
</protein>
<name>A0ABT2T8Q3_9FIRM</name>
<keyword evidence="2" id="KW-1185">Reference proteome</keyword>
<evidence type="ECO:0000313" key="1">
    <source>
        <dbReference type="EMBL" id="MCU6746292.1"/>
    </source>
</evidence>
<reference evidence="1 2" key="1">
    <citation type="journal article" date="2021" name="ISME Commun">
        <title>Automated analysis of genomic sequences facilitates high-throughput and comprehensive description of bacteria.</title>
        <authorList>
            <person name="Hitch T.C.A."/>
        </authorList>
    </citation>
    <scope>NUCLEOTIDE SEQUENCE [LARGE SCALE GENOMIC DNA]</scope>
    <source>
        <strain evidence="1 2">H2_18</strain>
    </source>
</reference>
<dbReference type="EMBL" id="JAOQJX010000001">
    <property type="protein sequence ID" value="MCU6746292.1"/>
    <property type="molecule type" value="Genomic_DNA"/>
</dbReference>
<proteinExistence type="predicted"/>
<accession>A0ABT2T8Q3</accession>
<evidence type="ECO:0000313" key="2">
    <source>
        <dbReference type="Proteomes" id="UP001652394"/>
    </source>
</evidence>